<name>A0A4U5PAV7_STECR</name>
<reference evidence="9 10" key="1">
    <citation type="journal article" date="2015" name="Genome Biol.">
        <title>Comparative genomics of Steinernema reveals deeply conserved gene regulatory networks.</title>
        <authorList>
            <person name="Dillman A.R."/>
            <person name="Macchietto M."/>
            <person name="Porter C.F."/>
            <person name="Rogers A."/>
            <person name="Williams B."/>
            <person name="Antoshechkin I."/>
            <person name="Lee M.M."/>
            <person name="Goodwin Z."/>
            <person name="Lu X."/>
            <person name="Lewis E.E."/>
            <person name="Goodrich-Blair H."/>
            <person name="Stock S.P."/>
            <person name="Adams B.J."/>
            <person name="Sternberg P.W."/>
            <person name="Mortazavi A."/>
        </authorList>
    </citation>
    <scope>NUCLEOTIDE SEQUENCE [LARGE SCALE GENOMIC DNA]</scope>
    <source>
        <strain evidence="9 10">ALL</strain>
    </source>
</reference>
<evidence type="ECO:0000259" key="8">
    <source>
        <dbReference type="PROSITE" id="PS51038"/>
    </source>
</evidence>
<keyword evidence="4" id="KW-0862">Zinc</keyword>
<proteinExistence type="predicted"/>
<organism evidence="9 10">
    <name type="scientific">Steinernema carpocapsae</name>
    <name type="common">Entomopathogenic nematode</name>
    <dbReference type="NCBI Taxonomy" id="34508"/>
    <lineage>
        <taxon>Eukaryota</taxon>
        <taxon>Metazoa</taxon>
        <taxon>Ecdysozoa</taxon>
        <taxon>Nematoda</taxon>
        <taxon>Chromadorea</taxon>
        <taxon>Rhabditida</taxon>
        <taxon>Tylenchina</taxon>
        <taxon>Panagrolaimomorpha</taxon>
        <taxon>Strongyloidoidea</taxon>
        <taxon>Steinernematidae</taxon>
        <taxon>Steinernema</taxon>
    </lineage>
</organism>
<dbReference type="Gene3D" id="3.30.40.10">
    <property type="entry name" value="Zinc/RING finger domain, C3HC4 (zinc finger)"/>
    <property type="match status" value="1"/>
</dbReference>
<accession>A0A4U5PAV7</accession>
<dbReference type="AlphaFoldDB" id="A0A4U5PAV7"/>
<dbReference type="GO" id="GO:0042800">
    <property type="term" value="F:histone H3K4 methyltransferase activity"/>
    <property type="evidence" value="ECO:0007669"/>
    <property type="project" value="TreeGrafter"/>
</dbReference>
<dbReference type="OrthoDB" id="422362at2759"/>
<evidence type="ECO:0000256" key="1">
    <source>
        <dbReference type="ARBA" id="ARBA00004123"/>
    </source>
</evidence>
<dbReference type="Proteomes" id="UP000298663">
    <property type="component" value="Unassembled WGS sequence"/>
</dbReference>
<dbReference type="InterPro" id="IPR011011">
    <property type="entry name" value="Znf_FYVE_PHD"/>
</dbReference>
<dbReference type="SMART" id="SM00249">
    <property type="entry name" value="PHD"/>
    <property type="match status" value="1"/>
</dbReference>
<keyword evidence="5" id="KW-0539">Nucleus</keyword>
<dbReference type="InterPro" id="IPR019787">
    <property type="entry name" value="Znf_PHD-finger"/>
</dbReference>
<evidence type="ECO:0000256" key="3">
    <source>
        <dbReference type="ARBA" id="ARBA00022771"/>
    </source>
</evidence>
<evidence type="ECO:0000313" key="10">
    <source>
        <dbReference type="Proteomes" id="UP000298663"/>
    </source>
</evidence>
<evidence type="ECO:0000313" key="9">
    <source>
        <dbReference type="EMBL" id="TKR93432.1"/>
    </source>
</evidence>
<evidence type="ECO:0000256" key="2">
    <source>
        <dbReference type="ARBA" id="ARBA00022723"/>
    </source>
</evidence>
<dbReference type="InterPro" id="IPR001965">
    <property type="entry name" value="Znf_PHD"/>
</dbReference>
<dbReference type="PANTHER" id="PTHR46147:SF3">
    <property type="entry name" value="HISTONE-LYSINE N-METHYLTRANSFERASE ASH1"/>
    <property type="match status" value="1"/>
</dbReference>
<keyword evidence="2" id="KW-0479">Metal-binding</keyword>
<dbReference type="SMART" id="SM00439">
    <property type="entry name" value="BAH"/>
    <property type="match status" value="1"/>
</dbReference>
<dbReference type="STRING" id="34508.A0A4U5PAV7"/>
<dbReference type="PROSITE" id="PS50016">
    <property type="entry name" value="ZF_PHD_2"/>
    <property type="match status" value="1"/>
</dbReference>
<dbReference type="InterPro" id="IPR019786">
    <property type="entry name" value="Zinc_finger_PHD-type_CS"/>
</dbReference>
<dbReference type="InterPro" id="IPR043151">
    <property type="entry name" value="BAH_sf"/>
</dbReference>
<comment type="caution">
    <text evidence="9">The sequence shown here is derived from an EMBL/GenBank/DDBJ whole genome shotgun (WGS) entry which is preliminary data.</text>
</comment>
<dbReference type="GO" id="GO:0005654">
    <property type="term" value="C:nucleoplasm"/>
    <property type="evidence" value="ECO:0007669"/>
    <property type="project" value="TreeGrafter"/>
</dbReference>
<dbReference type="PANTHER" id="PTHR46147">
    <property type="entry name" value="HISTONE-LYSINE N-METHYLTRANSFERASE ASH1"/>
    <property type="match status" value="1"/>
</dbReference>
<dbReference type="Pfam" id="PF01426">
    <property type="entry name" value="BAH"/>
    <property type="match status" value="1"/>
</dbReference>
<evidence type="ECO:0000256" key="5">
    <source>
        <dbReference type="ARBA" id="ARBA00023242"/>
    </source>
</evidence>
<feature type="domain" description="PHD-type" evidence="7">
    <location>
        <begin position="152"/>
        <end position="200"/>
    </location>
</feature>
<dbReference type="GO" id="GO:0003682">
    <property type="term" value="F:chromatin binding"/>
    <property type="evidence" value="ECO:0007669"/>
    <property type="project" value="InterPro"/>
</dbReference>
<feature type="domain" description="BAH" evidence="8">
    <location>
        <begin position="275"/>
        <end position="401"/>
    </location>
</feature>
<dbReference type="Pfam" id="PF20826">
    <property type="entry name" value="PHD_5"/>
    <property type="match status" value="1"/>
</dbReference>
<dbReference type="GO" id="GO:0008270">
    <property type="term" value="F:zinc ion binding"/>
    <property type="evidence" value="ECO:0007669"/>
    <property type="project" value="UniProtKB-KW"/>
</dbReference>
<dbReference type="InterPro" id="IPR001025">
    <property type="entry name" value="BAH_dom"/>
</dbReference>
<protein>
    <recommendedName>
        <fullName evidence="11">PHD-type domain-containing protein</fullName>
    </recommendedName>
</protein>
<comment type="subcellular location">
    <subcellularLocation>
        <location evidence="1">Nucleus</location>
    </subcellularLocation>
</comment>
<dbReference type="EMBL" id="AZBU02000002">
    <property type="protein sequence ID" value="TKR93432.1"/>
    <property type="molecule type" value="Genomic_DNA"/>
</dbReference>
<reference evidence="9 10" key="2">
    <citation type="journal article" date="2019" name="G3 (Bethesda)">
        <title>Hybrid Assembly of the Genome of the Entomopathogenic Nematode Steinernema carpocapsae Identifies the X-Chromosome.</title>
        <authorList>
            <person name="Serra L."/>
            <person name="Macchietto M."/>
            <person name="Macias-Munoz A."/>
            <person name="McGill C.J."/>
            <person name="Rodriguez I.M."/>
            <person name="Rodriguez B."/>
            <person name="Murad R."/>
            <person name="Mortazavi A."/>
        </authorList>
    </citation>
    <scope>NUCLEOTIDE SEQUENCE [LARGE SCALE GENOMIC DNA]</scope>
    <source>
        <strain evidence="9 10">ALL</strain>
    </source>
</reference>
<dbReference type="InterPro" id="IPR013083">
    <property type="entry name" value="Znf_RING/FYVE/PHD"/>
</dbReference>
<evidence type="ECO:0008006" key="11">
    <source>
        <dbReference type="Google" id="ProtNLM"/>
    </source>
</evidence>
<evidence type="ECO:0000259" key="7">
    <source>
        <dbReference type="PROSITE" id="PS50016"/>
    </source>
</evidence>
<dbReference type="PROSITE" id="PS01359">
    <property type="entry name" value="ZF_PHD_1"/>
    <property type="match status" value="1"/>
</dbReference>
<dbReference type="PROSITE" id="PS51038">
    <property type="entry name" value="BAH"/>
    <property type="match status" value="1"/>
</dbReference>
<dbReference type="SUPFAM" id="SSF57903">
    <property type="entry name" value="FYVE/PHD zinc finger"/>
    <property type="match status" value="1"/>
</dbReference>
<sequence length="477" mass="55303">MTYRSNCKEKLALKKILNEVVDFASKNDVFPRRRTAQIRYKVLLALKQARKSCSVPDLVYRFDSVLRTQIDLLVQVSDRRRVESLRAHYANLKKSAELFRNATKNSKDSSHKVSQAKTDLSYMDSTHPVGSYNPDESTFVLGESAKPDEQDVVRCICGILDEDGTMVQCDKCHFWLHSDCLGKKQPKDNEDYVCKFCANDLKTTPAVDIILRPQPEIRFEGCTYFRTLVNSREIQVRINETVYVERLTDDKHKAALKKLHECAGKLSKSSKKDAAKKSSSKSAVATSSSKVKTQFERRDLRIFRVERLFRGPNSEPFVFGCYYARPHETFCDSNRLFFKNELFWTPLFDTLPLEAVVGRCLVLEPQVFVEGRPKLPKYREEDVFICEYQIDKQQRSFEKINSKNRYYINTQPYVFDRFETQIQPKRDFTPFVVGSNRSAEKFEAKEKREMVAKKLSADRLTTIANRLTKSLTSHKKS</sequence>
<keyword evidence="3 6" id="KW-0863">Zinc-finger</keyword>
<gene>
    <name evidence="9" type="ORF">L596_007890</name>
</gene>
<evidence type="ECO:0000256" key="6">
    <source>
        <dbReference type="PROSITE-ProRule" id="PRU00146"/>
    </source>
</evidence>
<dbReference type="Gene3D" id="2.30.30.490">
    <property type="match status" value="1"/>
</dbReference>
<evidence type="ECO:0000256" key="4">
    <source>
        <dbReference type="ARBA" id="ARBA00022833"/>
    </source>
</evidence>
<dbReference type="GO" id="GO:0006355">
    <property type="term" value="P:regulation of DNA-templated transcription"/>
    <property type="evidence" value="ECO:0007669"/>
    <property type="project" value="TreeGrafter"/>
</dbReference>
<keyword evidence="10" id="KW-1185">Reference proteome</keyword>